<reference evidence="5 6" key="1">
    <citation type="submission" date="2019-02" db="EMBL/GenBank/DDBJ databases">
        <title>Deep-cultivation of Planctomycetes and their phenomic and genomic characterization uncovers novel biology.</title>
        <authorList>
            <person name="Wiegand S."/>
            <person name="Jogler M."/>
            <person name="Boedeker C."/>
            <person name="Pinto D."/>
            <person name="Vollmers J."/>
            <person name="Rivas-Marin E."/>
            <person name="Kohn T."/>
            <person name="Peeters S.H."/>
            <person name="Heuer A."/>
            <person name="Rast P."/>
            <person name="Oberbeckmann S."/>
            <person name="Bunk B."/>
            <person name="Jeske O."/>
            <person name="Meyerdierks A."/>
            <person name="Storesund J.E."/>
            <person name="Kallscheuer N."/>
            <person name="Luecker S."/>
            <person name="Lage O.M."/>
            <person name="Pohl T."/>
            <person name="Merkel B.J."/>
            <person name="Hornburger P."/>
            <person name="Mueller R.-W."/>
            <person name="Bruemmer F."/>
            <person name="Labrenz M."/>
            <person name="Spormann A.M."/>
            <person name="Op Den Camp H."/>
            <person name="Overmann J."/>
            <person name="Amann R."/>
            <person name="Jetten M.S.M."/>
            <person name="Mascher T."/>
            <person name="Medema M.H."/>
            <person name="Devos D.P."/>
            <person name="Kaster A.-K."/>
            <person name="Ovreas L."/>
            <person name="Rohde M."/>
            <person name="Galperin M.Y."/>
            <person name="Jogler C."/>
        </authorList>
    </citation>
    <scope>NUCLEOTIDE SEQUENCE [LARGE SCALE GENOMIC DNA]</scope>
    <source>
        <strain evidence="5 6">Poly59</strain>
    </source>
</reference>
<dbReference type="OrthoDB" id="9795616at2"/>
<dbReference type="GO" id="GO:0003700">
    <property type="term" value="F:DNA-binding transcription factor activity"/>
    <property type="evidence" value="ECO:0007669"/>
    <property type="project" value="InterPro"/>
</dbReference>
<dbReference type="PANTHER" id="PTHR30146">
    <property type="entry name" value="LACI-RELATED TRANSCRIPTIONAL REPRESSOR"/>
    <property type="match status" value="1"/>
</dbReference>
<dbReference type="SUPFAM" id="SSF53822">
    <property type="entry name" value="Periplasmic binding protein-like I"/>
    <property type="match status" value="1"/>
</dbReference>
<accession>A0A5C6EET1</accession>
<keyword evidence="2" id="KW-0238">DNA-binding</keyword>
<dbReference type="Pfam" id="PF13377">
    <property type="entry name" value="Peripla_BP_3"/>
    <property type="match status" value="1"/>
</dbReference>
<dbReference type="GO" id="GO:0000976">
    <property type="term" value="F:transcription cis-regulatory region binding"/>
    <property type="evidence" value="ECO:0007669"/>
    <property type="project" value="TreeGrafter"/>
</dbReference>
<dbReference type="Gene3D" id="3.40.50.2300">
    <property type="match status" value="2"/>
</dbReference>
<dbReference type="Gene3D" id="1.10.10.60">
    <property type="entry name" value="Homeodomain-like"/>
    <property type="match status" value="1"/>
</dbReference>
<sequence>MIIEGDWSFHQTRCQYELKFSQRRSLFYEANRATAYVNAYFLYAILSPLPAPPNNRTCRLVRPDIPHVAILIETSRSYGRALLRGVRRYITETGPWSVFMELRSLDSPTPPWLKHWKGDGILTRTSNQAMATAISRTNVPTVELRSTRLRHAFPFVGVNNFRVGRMIADHFLDRGFQHFGLFMIETELYFQQRRDDFIETLRQRGHDCHLYKPTGRREQPAQWERAQDELAIWLTSLPKPVGIMASTDQMGFWILDASRRAGLSVPEQIAVVGVENDESLCTMAMPPLSSVPLNGERVGYQAATLLQRMMNGEKPPTEPTLIDPLPLVARQSSDVIAVDNADLSRALQLIKQKACNGLRVSDVLADVNISRSKLEREFRSTIGRSPNQEILRVKLDRVSQMLILTELTLPQIAAQTGFESVAYLSESFKQHFGSAPGKYRRQSNEGR</sequence>
<dbReference type="InterPro" id="IPR046335">
    <property type="entry name" value="LacI/GalR-like_sensor"/>
</dbReference>
<protein>
    <submittedName>
        <fullName evidence="5">Xylose operon regulatory protein</fullName>
    </submittedName>
</protein>
<gene>
    <name evidence="5" type="primary">xylR_6</name>
    <name evidence="5" type="ORF">Poly59_59080</name>
</gene>
<evidence type="ECO:0000313" key="6">
    <source>
        <dbReference type="Proteomes" id="UP000317977"/>
    </source>
</evidence>
<dbReference type="InterPro" id="IPR018062">
    <property type="entry name" value="HTH_AraC-typ_CS"/>
</dbReference>
<evidence type="ECO:0000259" key="4">
    <source>
        <dbReference type="PROSITE" id="PS01124"/>
    </source>
</evidence>
<evidence type="ECO:0000313" key="5">
    <source>
        <dbReference type="EMBL" id="TWU46934.1"/>
    </source>
</evidence>
<name>A0A5C6EET1_9BACT</name>
<dbReference type="PROSITE" id="PS01124">
    <property type="entry name" value="HTH_ARAC_FAMILY_2"/>
    <property type="match status" value="1"/>
</dbReference>
<evidence type="ECO:0000256" key="3">
    <source>
        <dbReference type="ARBA" id="ARBA00023163"/>
    </source>
</evidence>
<keyword evidence="3" id="KW-0804">Transcription</keyword>
<comment type="caution">
    <text evidence="5">The sequence shown here is derived from an EMBL/GenBank/DDBJ whole genome shotgun (WGS) entry which is preliminary data.</text>
</comment>
<dbReference type="InterPro" id="IPR054031">
    <property type="entry name" value="XylR_PBP1"/>
</dbReference>
<dbReference type="SUPFAM" id="SSF46689">
    <property type="entry name" value="Homeodomain-like"/>
    <property type="match status" value="1"/>
</dbReference>
<proteinExistence type="predicted"/>
<keyword evidence="6" id="KW-1185">Reference proteome</keyword>
<dbReference type="EMBL" id="SJPX01000006">
    <property type="protein sequence ID" value="TWU46934.1"/>
    <property type="molecule type" value="Genomic_DNA"/>
</dbReference>
<feature type="domain" description="HTH araC/xylS-type" evidence="4">
    <location>
        <begin position="344"/>
        <end position="442"/>
    </location>
</feature>
<dbReference type="Pfam" id="PF22177">
    <property type="entry name" value="PBP1_XylR"/>
    <property type="match status" value="1"/>
</dbReference>
<dbReference type="AlphaFoldDB" id="A0A5C6EET1"/>
<evidence type="ECO:0000256" key="2">
    <source>
        <dbReference type="ARBA" id="ARBA00023125"/>
    </source>
</evidence>
<evidence type="ECO:0000256" key="1">
    <source>
        <dbReference type="ARBA" id="ARBA00023015"/>
    </source>
</evidence>
<dbReference type="CDD" id="cd01543">
    <property type="entry name" value="PBP1_XylR"/>
    <property type="match status" value="1"/>
</dbReference>
<dbReference type="PANTHER" id="PTHR30146:SF24">
    <property type="entry name" value="XYLOSE OPERON REGULATORY PROTEIN"/>
    <property type="match status" value="1"/>
</dbReference>
<keyword evidence="1" id="KW-0805">Transcription regulation</keyword>
<dbReference type="InterPro" id="IPR018060">
    <property type="entry name" value="HTH_AraC"/>
</dbReference>
<dbReference type="PROSITE" id="PS00041">
    <property type="entry name" value="HTH_ARAC_FAMILY_1"/>
    <property type="match status" value="1"/>
</dbReference>
<dbReference type="SMART" id="SM00342">
    <property type="entry name" value="HTH_ARAC"/>
    <property type="match status" value="1"/>
</dbReference>
<dbReference type="InterPro" id="IPR028082">
    <property type="entry name" value="Peripla_BP_I"/>
</dbReference>
<organism evidence="5 6">
    <name type="scientific">Rubripirellula reticaptiva</name>
    <dbReference type="NCBI Taxonomy" id="2528013"/>
    <lineage>
        <taxon>Bacteria</taxon>
        <taxon>Pseudomonadati</taxon>
        <taxon>Planctomycetota</taxon>
        <taxon>Planctomycetia</taxon>
        <taxon>Pirellulales</taxon>
        <taxon>Pirellulaceae</taxon>
        <taxon>Rubripirellula</taxon>
    </lineage>
</organism>
<dbReference type="InterPro" id="IPR009057">
    <property type="entry name" value="Homeodomain-like_sf"/>
</dbReference>
<dbReference type="Pfam" id="PF12833">
    <property type="entry name" value="HTH_18"/>
    <property type="match status" value="1"/>
</dbReference>
<dbReference type="Proteomes" id="UP000317977">
    <property type="component" value="Unassembled WGS sequence"/>
</dbReference>